<gene>
    <name evidence="3" type="primary">gldN</name>
    <name evidence="3" type="ORF">GO620_001070</name>
</gene>
<dbReference type="InterPro" id="IPR019847">
    <property type="entry name" value="Gliding_motility_assoc_GldN"/>
</dbReference>
<dbReference type="NCBIfam" id="TIGR03523">
    <property type="entry name" value="GldN"/>
    <property type="match status" value="1"/>
</dbReference>
<keyword evidence="2" id="KW-0732">Signal</keyword>
<protein>
    <submittedName>
        <fullName evidence="3">Gliding motility protein GldN</fullName>
    </submittedName>
</protein>
<proteinExistence type="predicted"/>
<keyword evidence="4" id="KW-1185">Reference proteome</keyword>
<dbReference type="RefSeq" id="WP_157523191.1">
    <property type="nucleotide sequence ID" value="NZ_CP066775.1"/>
</dbReference>
<reference evidence="3 4" key="1">
    <citation type="submission" date="2020-12" db="EMBL/GenBank/DDBJ databases">
        <title>HMF7856_wgs.fasta genome submission.</title>
        <authorList>
            <person name="Kang H."/>
            <person name="Kim H."/>
            <person name="Joh K."/>
        </authorList>
    </citation>
    <scope>NUCLEOTIDE SEQUENCE [LARGE SCALE GENOMIC DNA]</scope>
    <source>
        <strain evidence="3 4">HMF7856</strain>
    </source>
</reference>
<sequence length="332" mass="37437">MKKIIVVALCFLCVGVFAQKKRTTTRKRTTTTRTAAPARRNAGSKVPVVSPSNTMGTAPVSADTSVKRNASARPFERPLDGYYKKNDLINAKVTPYAYLREADVMFAKRVWRELDTREKMNHYMASPKSQLITILVEAIANGELTAYDPTPSKEDPNGDMFTKPLTPGQAKNRLADSVATDQFDKNTGDKIGSKLVAGEFNPDSIVKFRIKEDWVFDKQRSIFEPRIIGIAPLMKPKVAGVEAADYIPVFWVYFPEARQVLATKEAISSRNDATGLSYDDAFMKRLFASYVVKVSNEKDERIKDYAQGIDRLYESDRVKKSLQDYELGLWQY</sequence>
<dbReference type="AlphaFoldDB" id="A0A6I4HZP1"/>
<evidence type="ECO:0000313" key="3">
    <source>
        <dbReference type="EMBL" id="QQL50074.1"/>
    </source>
</evidence>
<evidence type="ECO:0000313" key="4">
    <source>
        <dbReference type="Proteomes" id="UP000429232"/>
    </source>
</evidence>
<dbReference type="EMBL" id="CP066775">
    <property type="protein sequence ID" value="QQL50074.1"/>
    <property type="molecule type" value="Genomic_DNA"/>
</dbReference>
<accession>A0A6I4HZP1</accession>
<organism evidence="3 4">
    <name type="scientific">Mucilaginibacter ginkgonis</name>
    <dbReference type="NCBI Taxonomy" id="2682091"/>
    <lineage>
        <taxon>Bacteria</taxon>
        <taxon>Pseudomonadati</taxon>
        <taxon>Bacteroidota</taxon>
        <taxon>Sphingobacteriia</taxon>
        <taxon>Sphingobacteriales</taxon>
        <taxon>Sphingobacteriaceae</taxon>
        <taxon>Mucilaginibacter</taxon>
    </lineage>
</organism>
<feature type="chain" id="PRO_5043725205" evidence="2">
    <location>
        <begin position="19"/>
        <end position="332"/>
    </location>
</feature>
<evidence type="ECO:0000256" key="2">
    <source>
        <dbReference type="SAM" id="SignalP"/>
    </source>
</evidence>
<evidence type="ECO:0000256" key="1">
    <source>
        <dbReference type="SAM" id="MobiDB-lite"/>
    </source>
</evidence>
<feature type="compositionally biased region" description="Low complexity" evidence="1">
    <location>
        <begin position="31"/>
        <end position="40"/>
    </location>
</feature>
<dbReference type="Pfam" id="PF19841">
    <property type="entry name" value="GldN"/>
    <property type="match status" value="1"/>
</dbReference>
<feature type="region of interest" description="Disordered" evidence="1">
    <location>
        <begin position="23"/>
        <end position="65"/>
    </location>
</feature>
<dbReference type="KEGG" id="mgik:GO620_001070"/>
<feature type="signal peptide" evidence="2">
    <location>
        <begin position="1"/>
        <end position="18"/>
    </location>
</feature>
<feature type="compositionally biased region" description="Polar residues" evidence="1">
    <location>
        <begin position="50"/>
        <end position="65"/>
    </location>
</feature>
<dbReference type="Proteomes" id="UP000429232">
    <property type="component" value="Chromosome"/>
</dbReference>
<name>A0A6I4HZP1_9SPHI</name>